<evidence type="ECO:0000256" key="2">
    <source>
        <dbReference type="ARBA" id="ARBA00022840"/>
    </source>
</evidence>
<evidence type="ECO:0008006" key="5">
    <source>
        <dbReference type="Google" id="ProtNLM"/>
    </source>
</evidence>
<protein>
    <recommendedName>
        <fullName evidence="5">ABC transporter domain-containing protein</fullName>
    </recommendedName>
</protein>
<accession>A0A452YEY4</accession>
<reference evidence="4" key="2">
    <citation type="journal article" date="2017" name="Nat. Plants">
        <title>The Aegilops tauschii genome reveals multiple impacts of transposons.</title>
        <authorList>
            <person name="Zhao G."/>
            <person name="Zou C."/>
            <person name="Li K."/>
            <person name="Wang K."/>
            <person name="Li T."/>
            <person name="Gao L."/>
            <person name="Zhang X."/>
            <person name="Wang H."/>
            <person name="Yang Z."/>
            <person name="Liu X."/>
            <person name="Jiang W."/>
            <person name="Mao L."/>
            <person name="Kong X."/>
            <person name="Jiao Y."/>
            <person name="Jia J."/>
        </authorList>
    </citation>
    <scope>NUCLEOTIDE SEQUENCE [LARGE SCALE GENOMIC DNA]</scope>
    <source>
        <strain evidence="4">cv. AL8/78</strain>
    </source>
</reference>
<dbReference type="GO" id="GO:0016020">
    <property type="term" value="C:membrane"/>
    <property type="evidence" value="ECO:0007669"/>
    <property type="project" value="TreeGrafter"/>
</dbReference>
<dbReference type="EnsemblPlants" id="AET1Gv20396400.17">
    <property type="protein sequence ID" value="AET1Gv20396400.17"/>
    <property type="gene ID" value="AET1Gv20396400"/>
</dbReference>
<dbReference type="Gramene" id="AET1Gv20396400.15">
    <property type="protein sequence ID" value="AET1Gv20396400.15"/>
    <property type="gene ID" value="AET1Gv20396400"/>
</dbReference>
<dbReference type="Proteomes" id="UP000015105">
    <property type="component" value="Chromosome 1D"/>
</dbReference>
<dbReference type="STRING" id="200361.A0A452YEY4"/>
<dbReference type="SUPFAM" id="SSF52540">
    <property type="entry name" value="P-loop containing nucleoside triphosphate hydrolases"/>
    <property type="match status" value="1"/>
</dbReference>
<dbReference type="InterPro" id="IPR050173">
    <property type="entry name" value="ABC_transporter_C-like"/>
</dbReference>
<reference evidence="3" key="3">
    <citation type="journal article" date="2017" name="Nature">
        <title>Genome sequence of the progenitor of the wheat D genome Aegilops tauschii.</title>
        <authorList>
            <person name="Luo M.C."/>
            <person name="Gu Y.Q."/>
            <person name="Puiu D."/>
            <person name="Wang H."/>
            <person name="Twardziok S.O."/>
            <person name="Deal K.R."/>
            <person name="Huo N."/>
            <person name="Zhu T."/>
            <person name="Wang L."/>
            <person name="Wang Y."/>
            <person name="McGuire P.E."/>
            <person name="Liu S."/>
            <person name="Long H."/>
            <person name="Ramasamy R.K."/>
            <person name="Rodriguez J.C."/>
            <person name="Van S.L."/>
            <person name="Yuan L."/>
            <person name="Wang Z."/>
            <person name="Xia Z."/>
            <person name="Xiao L."/>
            <person name="Anderson O.D."/>
            <person name="Ouyang S."/>
            <person name="Liang Y."/>
            <person name="Zimin A.V."/>
            <person name="Pertea G."/>
            <person name="Qi P."/>
            <person name="Bennetzen J.L."/>
            <person name="Dai X."/>
            <person name="Dawson M.W."/>
            <person name="Muller H.G."/>
            <person name="Kugler K."/>
            <person name="Rivarola-Duarte L."/>
            <person name="Spannagl M."/>
            <person name="Mayer K.F.X."/>
            <person name="Lu F.H."/>
            <person name="Bevan M.W."/>
            <person name="Leroy P."/>
            <person name="Li P."/>
            <person name="You F.M."/>
            <person name="Sun Q."/>
            <person name="Liu Z."/>
            <person name="Lyons E."/>
            <person name="Wicker T."/>
            <person name="Salzberg S.L."/>
            <person name="Devos K.M."/>
            <person name="Dvorak J."/>
        </authorList>
    </citation>
    <scope>NUCLEOTIDE SEQUENCE [LARGE SCALE GENOMIC DNA]</scope>
    <source>
        <strain evidence="3">cv. AL8/78</strain>
    </source>
</reference>
<sequence length="93" mass="10568">MIFLTYLKNIIRHFRPWITVSYEIKFGERAIASFCVGRAILRRTKILVLDEATASVDSATDNLIQNTLQHHFSGSIVITTVHRITSVLPNDIV</sequence>
<organism evidence="3 4">
    <name type="scientific">Aegilops tauschii subsp. strangulata</name>
    <name type="common">Goatgrass</name>
    <dbReference type="NCBI Taxonomy" id="200361"/>
    <lineage>
        <taxon>Eukaryota</taxon>
        <taxon>Viridiplantae</taxon>
        <taxon>Streptophyta</taxon>
        <taxon>Embryophyta</taxon>
        <taxon>Tracheophyta</taxon>
        <taxon>Spermatophyta</taxon>
        <taxon>Magnoliopsida</taxon>
        <taxon>Liliopsida</taxon>
        <taxon>Poales</taxon>
        <taxon>Poaceae</taxon>
        <taxon>BOP clade</taxon>
        <taxon>Pooideae</taxon>
        <taxon>Triticodae</taxon>
        <taxon>Triticeae</taxon>
        <taxon>Triticinae</taxon>
        <taxon>Aegilops</taxon>
    </lineage>
</organism>
<dbReference type="PANTHER" id="PTHR24223:SF397">
    <property type="entry name" value="ABC TRANSPORTER C FAMILY MEMBER 3"/>
    <property type="match status" value="1"/>
</dbReference>
<dbReference type="PANTHER" id="PTHR24223">
    <property type="entry name" value="ATP-BINDING CASSETTE SUB-FAMILY C"/>
    <property type="match status" value="1"/>
</dbReference>
<reference evidence="3" key="4">
    <citation type="submission" date="2019-03" db="UniProtKB">
        <authorList>
            <consortium name="EnsemblPlants"/>
        </authorList>
    </citation>
    <scope>IDENTIFICATION</scope>
</reference>
<evidence type="ECO:0000313" key="4">
    <source>
        <dbReference type="Proteomes" id="UP000015105"/>
    </source>
</evidence>
<dbReference type="GO" id="GO:0005524">
    <property type="term" value="F:ATP binding"/>
    <property type="evidence" value="ECO:0007669"/>
    <property type="project" value="UniProtKB-KW"/>
</dbReference>
<dbReference type="GO" id="GO:0042626">
    <property type="term" value="F:ATPase-coupled transmembrane transporter activity"/>
    <property type="evidence" value="ECO:0007669"/>
    <property type="project" value="TreeGrafter"/>
</dbReference>
<dbReference type="Gramene" id="AET1Gv20396400.14">
    <property type="protein sequence ID" value="AET1Gv20396400.14"/>
    <property type="gene ID" value="AET1Gv20396400"/>
</dbReference>
<evidence type="ECO:0000313" key="3">
    <source>
        <dbReference type="EnsemblPlants" id="AET1Gv20396400.15"/>
    </source>
</evidence>
<proteinExistence type="predicted"/>
<dbReference type="AlphaFoldDB" id="A0A452YEY4"/>
<dbReference type="EnsemblPlants" id="AET1Gv20396400.14">
    <property type="protein sequence ID" value="AET1Gv20396400.14"/>
    <property type="gene ID" value="AET1Gv20396400"/>
</dbReference>
<keyword evidence="1" id="KW-0547">Nucleotide-binding</keyword>
<evidence type="ECO:0000256" key="1">
    <source>
        <dbReference type="ARBA" id="ARBA00022741"/>
    </source>
</evidence>
<keyword evidence="4" id="KW-1185">Reference proteome</keyword>
<keyword evidence="2" id="KW-0067">ATP-binding</keyword>
<dbReference type="EnsemblPlants" id="AET1Gv20396400.15">
    <property type="protein sequence ID" value="AET1Gv20396400.15"/>
    <property type="gene ID" value="AET1Gv20396400"/>
</dbReference>
<dbReference type="Gene3D" id="3.40.50.300">
    <property type="entry name" value="P-loop containing nucleotide triphosphate hydrolases"/>
    <property type="match status" value="1"/>
</dbReference>
<name>A0A452YEY4_AEGTS</name>
<dbReference type="InterPro" id="IPR027417">
    <property type="entry name" value="P-loop_NTPase"/>
</dbReference>
<reference evidence="4" key="1">
    <citation type="journal article" date="2014" name="Science">
        <title>Ancient hybridizations among the ancestral genomes of bread wheat.</title>
        <authorList>
            <consortium name="International Wheat Genome Sequencing Consortium,"/>
            <person name="Marcussen T."/>
            <person name="Sandve S.R."/>
            <person name="Heier L."/>
            <person name="Spannagl M."/>
            <person name="Pfeifer M."/>
            <person name="Jakobsen K.S."/>
            <person name="Wulff B.B."/>
            <person name="Steuernagel B."/>
            <person name="Mayer K.F."/>
            <person name="Olsen O.A."/>
        </authorList>
    </citation>
    <scope>NUCLEOTIDE SEQUENCE [LARGE SCALE GENOMIC DNA]</scope>
    <source>
        <strain evidence="4">cv. AL8/78</strain>
    </source>
</reference>
<dbReference type="EnsemblPlants" id="AET1Gv20396400.16">
    <property type="protein sequence ID" value="AET1Gv20396400.16"/>
    <property type="gene ID" value="AET1Gv20396400"/>
</dbReference>
<dbReference type="Gramene" id="AET1Gv20396400.16">
    <property type="protein sequence ID" value="AET1Gv20396400.16"/>
    <property type="gene ID" value="AET1Gv20396400"/>
</dbReference>
<dbReference type="Gramene" id="AET1Gv20396400.17">
    <property type="protein sequence ID" value="AET1Gv20396400.17"/>
    <property type="gene ID" value="AET1Gv20396400"/>
</dbReference>
<reference evidence="3" key="5">
    <citation type="journal article" date="2021" name="G3 (Bethesda)">
        <title>Aegilops tauschii genome assembly Aet v5.0 features greater sequence contiguity and improved annotation.</title>
        <authorList>
            <person name="Wang L."/>
            <person name="Zhu T."/>
            <person name="Rodriguez J.C."/>
            <person name="Deal K.R."/>
            <person name="Dubcovsky J."/>
            <person name="McGuire P.E."/>
            <person name="Lux T."/>
            <person name="Spannagl M."/>
            <person name="Mayer K.F.X."/>
            <person name="Baldrich P."/>
            <person name="Meyers B.C."/>
            <person name="Huo N."/>
            <person name="Gu Y.Q."/>
            <person name="Zhou H."/>
            <person name="Devos K.M."/>
            <person name="Bennetzen J.L."/>
            <person name="Unver T."/>
            <person name="Budak H."/>
            <person name="Gulick P.J."/>
            <person name="Galiba G."/>
            <person name="Kalapos B."/>
            <person name="Nelson D.R."/>
            <person name="Li P."/>
            <person name="You F.M."/>
            <person name="Luo M.C."/>
            <person name="Dvorak J."/>
        </authorList>
    </citation>
    <scope>NUCLEOTIDE SEQUENCE [LARGE SCALE GENOMIC DNA]</scope>
    <source>
        <strain evidence="3">cv. AL8/78</strain>
    </source>
</reference>